<comment type="caution">
    <text evidence="9">The sequence shown here is derived from an EMBL/GenBank/DDBJ whole genome shotgun (WGS) entry which is preliminary data.</text>
</comment>
<name>A0A932GP17_UNCTE</name>
<dbReference type="PIRSF" id="PIRSF000363">
    <property type="entry name" value="Nitrogenase_iron"/>
    <property type="match status" value="1"/>
</dbReference>
<dbReference type="PRINTS" id="PR00091">
    <property type="entry name" value="NITROGNASEII"/>
</dbReference>
<dbReference type="GO" id="GO:0016491">
    <property type="term" value="F:oxidoreductase activity"/>
    <property type="evidence" value="ECO:0007669"/>
    <property type="project" value="UniProtKB-KW"/>
</dbReference>
<dbReference type="GO" id="GO:0051539">
    <property type="term" value="F:4 iron, 4 sulfur cluster binding"/>
    <property type="evidence" value="ECO:0007669"/>
    <property type="project" value="UniProtKB-KW"/>
</dbReference>
<proteinExistence type="inferred from homology"/>
<dbReference type="PROSITE" id="PS00692">
    <property type="entry name" value="NIFH_FRXC_2"/>
    <property type="match status" value="1"/>
</dbReference>
<dbReference type="PROSITE" id="PS00746">
    <property type="entry name" value="NIFH_FRXC_1"/>
    <property type="match status" value="1"/>
</dbReference>
<dbReference type="InterPro" id="IPR030655">
    <property type="entry name" value="NifH/chlL_CS"/>
</dbReference>
<dbReference type="PANTHER" id="PTHR42864:SF2">
    <property type="entry name" value="LIGHT-INDEPENDENT PROTOCHLOROPHYLLIDE REDUCTASE IRON-SULFUR ATP-BINDING PROTEIN"/>
    <property type="match status" value="1"/>
</dbReference>
<keyword evidence="3 8" id="KW-0479">Metal-binding</keyword>
<comment type="similarity">
    <text evidence="2 8">Belongs to the NifH/BchL/ChlL family.</text>
</comment>
<evidence type="ECO:0000256" key="4">
    <source>
        <dbReference type="ARBA" id="ARBA00022741"/>
    </source>
</evidence>
<keyword evidence="4 8" id="KW-0547">Nucleotide-binding</keyword>
<evidence type="ECO:0000256" key="6">
    <source>
        <dbReference type="ARBA" id="ARBA00023004"/>
    </source>
</evidence>
<dbReference type="CDD" id="cd02040">
    <property type="entry name" value="NifH"/>
    <property type="match status" value="1"/>
</dbReference>
<evidence type="ECO:0000256" key="2">
    <source>
        <dbReference type="ARBA" id="ARBA00005504"/>
    </source>
</evidence>
<accession>A0A932GP17</accession>
<evidence type="ECO:0000256" key="5">
    <source>
        <dbReference type="ARBA" id="ARBA00022840"/>
    </source>
</evidence>
<dbReference type="GO" id="GO:0046872">
    <property type="term" value="F:metal ion binding"/>
    <property type="evidence" value="ECO:0007669"/>
    <property type="project" value="UniProtKB-KW"/>
</dbReference>
<dbReference type="Pfam" id="PF00142">
    <property type="entry name" value="Fer4_NifH"/>
    <property type="match status" value="1"/>
</dbReference>
<evidence type="ECO:0000256" key="8">
    <source>
        <dbReference type="RuleBase" id="RU003688"/>
    </source>
</evidence>
<evidence type="ECO:0000313" key="10">
    <source>
        <dbReference type="Proteomes" id="UP000741360"/>
    </source>
</evidence>
<keyword evidence="7 8" id="KW-0411">Iron-sulfur</keyword>
<keyword evidence="5 8" id="KW-0067">ATP-binding</keyword>
<reference evidence="9" key="1">
    <citation type="submission" date="2020-07" db="EMBL/GenBank/DDBJ databases">
        <title>Huge and variable diversity of episymbiotic CPR bacteria and DPANN archaea in groundwater ecosystems.</title>
        <authorList>
            <person name="He C.Y."/>
            <person name="Keren R."/>
            <person name="Whittaker M."/>
            <person name="Farag I.F."/>
            <person name="Doudna J."/>
            <person name="Cate J.H.D."/>
            <person name="Banfield J.F."/>
        </authorList>
    </citation>
    <scope>NUCLEOTIDE SEQUENCE</scope>
    <source>
        <strain evidence="9">NC_groundwater_717_Ag_S-0.2um_59_8</strain>
    </source>
</reference>
<dbReference type="SUPFAM" id="SSF52540">
    <property type="entry name" value="P-loop containing nucleoside triphosphate hydrolases"/>
    <property type="match status" value="1"/>
</dbReference>
<dbReference type="InterPro" id="IPR027417">
    <property type="entry name" value="P-loop_NTPase"/>
</dbReference>
<evidence type="ECO:0000256" key="7">
    <source>
        <dbReference type="ARBA" id="ARBA00023014"/>
    </source>
</evidence>
<sequence length="299" mass="32690">MIERFEVPKEVPRKIAIYGKAGIGKSITSSHISAALSEMGEKVGLMQVGCDPKRDSIALLCGGIMPTVLEKLRMIESDSLGDEDTGPVELTDVKLDEVIFSGYNGIVCCEAGGPRPGMGCAGRGVLVAINILDEFKVYERNNVGFAIFDVLGDVVCGGFAQPMRAGQAHEIYIVTCGEILALYISNEIMRAVNRIRSEGVNVGLAGLIDNQRNVPFEREIVEEFARRTGVPVILHVPRSPKVQEAEIMCKTVIEAFPESDQALVYRSLARKVYENQYIYAPAPLNGLDEVVDVVRTYIH</sequence>
<gene>
    <name evidence="9" type="ORF">HYY65_04695</name>
</gene>
<evidence type="ECO:0000313" key="9">
    <source>
        <dbReference type="EMBL" id="MBI3014355.1"/>
    </source>
</evidence>
<dbReference type="PROSITE" id="PS51026">
    <property type="entry name" value="NIFH_FRXC_3"/>
    <property type="match status" value="1"/>
</dbReference>
<keyword evidence="8" id="KW-0560">Oxidoreductase</keyword>
<keyword evidence="6 8" id="KW-0408">Iron</keyword>
<dbReference type="GO" id="GO:0005524">
    <property type="term" value="F:ATP binding"/>
    <property type="evidence" value="ECO:0007669"/>
    <property type="project" value="UniProtKB-KW"/>
</dbReference>
<organism evidence="9 10">
    <name type="scientific">Tectimicrobiota bacterium</name>
    <dbReference type="NCBI Taxonomy" id="2528274"/>
    <lineage>
        <taxon>Bacteria</taxon>
        <taxon>Pseudomonadati</taxon>
        <taxon>Nitrospinota/Tectimicrobiota group</taxon>
        <taxon>Candidatus Tectimicrobiota</taxon>
    </lineage>
</organism>
<protein>
    <recommendedName>
        <fullName evidence="11">Nitrogenase iron protein</fullName>
    </recommendedName>
</protein>
<dbReference type="Proteomes" id="UP000741360">
    <property type="component" value="Unassembled WGS sequence"/>
</dbReference>
<dbReference type="AlphaFoldDB" id="A0A932GP17"/>
<evidence type="ECO:0000256" key="1">
    <source>
        <dbReference type="ARBA" id="ARBA00001966"/>
    </source>
</evidence>
<dbReference type="PANTHER" id="PTHR42864">
    <property type="entry name" value="LIGHT-INDEPENDENT PROTOCHLOROPHYLLIDE REDUCTASE IRON-SULFUR ATP-BINDING PROTEIN"/>
    <property type="match status" value="1"/>
</dbReference>
<evidence type="ECO:0000256" key="3">
    <source>
        <dbReference type="ARBA" id="ARBA00022723"/>
    </source>
</evidence>
<dbReference type="Gene3D" id="3.40.50.300">
    <property type="entry name" value="P-loop containing nucleotide triphosphate hydrolases"/>
    <property type="match status" value="1"/>
</dbReference>
<keyword evidence="8" id="KW-0004">4Fe-4S</keyword>
<dbReference type="InterPro" id="IPR000392">
    <property type="entry name" value="NifH/frxC"/>
</dbReference>
<dbReference type="EMBL" id="JACPSX010000087">
    <property type="protein sequence ID" value="MBI3014355.1"/>
    <property type="molecule type" value="Genomic_DNA"/>
</dbReference>
<evidence type="ECO:0008006" key="11">
    <source>
        <dbReference type="Google" id="ProtNLM"/>
    </source>
</evidence>
<comment type="cofactor">
    <cofactor evidence="1">
        <name>[4Fe-4S] cluster</name>
        <dbReference type="ChEBI" id="CHEBI:49883"/>
    </cofactor>
</comment>